<proteinExistence type="inferred from homology"/>
<evidence type="ECO:0000256" key="1">
    <source>
        <dbReference type="ARBA" id="ARBA00038079"/>
    </source>
</evidence>
<evidence type="ECO:0000313" key="5">
    <source>
        <dbReference type="Proteomes" id="UP000286912"/>
    </source>
</evidence>
<dbReference type="OrthoDB" id="5652862at2"/>
<dbReference type="InterPro" id="IPR002938">
    <property type="entry name" value="FAD-bd"/>
</dbReference>
<dbReference type="PANTHER" id="PTHR42685">
    <property type="entry name" value="GERANYLGERANYL DIPHOSPHATE REDUCTASE"/>
    <property type="match status" value="1"/>
</dbReference>
<dbReference type="Gene3D" id="3.50.50.60">
    <property type="entry name" value="FAD/NAD(P)-binding domain"/>
    <property type="match status" value="1"/>
</dbReference>
<feature type="domain" description="FAD-binding" evidence="3">
    <location>
        <begin position="4"/>
        <end position="147"/>
    </location>
</feature>
<dbReference type="PANTHER" id="PTHR42685:SF22">
    <property type="entry name" value="CONDITIONED MEDIUM FACTOR RECEPTOR 1"/>
    <property type="match status" value="1"/>
</dbReference>
<dbReference type="SUPFAM" id="SSF51905">
    <property type="entry name" value="FAD/NAD(P)-binding domain"/>
    <property type="match status" value="1"/>
</dbReference>
<dbReference type="RefSeq" id="WP_126982048.1">
    <property type="nucleotide sequence ID" value="NZ_RZHD01000010.1"/>
</dbReference>
<dbReference type="InterPro" id="IPR050407">
    <property type="entry name" value="Geranylgeranyl_reductase"/>
</dbReference>
<reference evidence="4 5" key="1">
    <citation type="submission" date="2018-12" db="EMBL/GenBank/DDBJ databases">
        <title>three novel Halomonas strain isolated from plants.</title>
        <authorList>
            <person name="Sun C."/>
        </authorList>
    </citation>
    <scope>NUCLEOTIDE SEQUENCE [LARGE SCALE GENOMIC DNA]</scope>
    <source>
        <strain evidence="4 5">RC</strain>
    </source>
</reference>
<name>A0A3S0YA60_9GAMM</name>
<dbReference type="PRINTS" id="PR00411">
    <property type="entry name" value="PNDRDTASEI"/>
</dbReference>
<comment type="similarity">
    <text evidence="1">Belongs to the CbrA family.</text>
</comment>
<organism evidence="4 5">
    <name type="scientific">Vreelandella populi</name>
    <dbReference type="NCBI Taxonomy" id="2498858"/>
    <lineage>
        <taxon>Bacteria</taxon>
        <taxon>Pseudomonadati</taxon>
        <taxon>Pseudomonadota</taxon>
        <taxon>Gammaproteobacteria</taxon>
        <taxon>Oceanospirillales</taxon>
        <taxon>Halomonadaceae</taxon>
        <taxon>Vreelandella</taxon>
    </lineage>
</organism>
<dbReference type="Proteomes" id="UP000286912">
    <property type="component" value="Unassembled WGS sequence"/>
</dbReference>
<gene>
    <name evidence="4" type="ORF">ELY37_17390</name>
</gene>
<dbReference type="InterPro" id="IPR036188">
    <property type="entry name" value="FAD/NAD-bd_sf"/>
</dbReference>
<evidence type="ECO:0000256" key="2">
    <source>
        <dbReference type="ARBA" id="ARBA00040363"/>
    </source>
</evidence>
<dbReference type="EMBL" id="RZHD01000010">
    <property type="protein sequence ID" value="RUR43468.1"/>
    <property type="molecule type" value="Genomic_DNA"/>
</dbReference>
<sequence>MSEETVIIGGGPAGAAAAIKLSRQGMPVRLLERKSGPHHKVCGEFISFEAAQHLEELGVDLAALGAEPIRHVRFYNGENELAFDLPFTAWSLSRRLLDSALIEQAQCAGANVELGTAVKQLSRTDDGWRLVSRRQSSEGQASTAFSAQTVFLASGKHELRNWKRKVEASHRNDLIGLKMHFNPIELQQPQWRNTVEIHLFNGGYAGLEPIEKGRVNLCFLISQDIYKACGGNWPGVLDWLGRTSSHMKQRLATLTPRWCEPLAVSGIPYGYIRSPDDSVPSLFSLGDQAAVIPSFAGDGIAIALHTATLAAHVHAAGGDSSTYQRLAFNDLTQPVREAERLASMLSHRLGRKAAFACARLWPTLPREMILRTRVGLSQLMQ</sequence>
<dbReference type="Pfam" id="PF01494">
    <property type="entry name" value="FAD_binding_3"/>
    <property type="match status" value="1"/>
</dbReference>
<accession>A0A3S0YA60</accession>
<keyword evidence="5" id="KW-1185">Reference proteome</keyword>
<protein>
    <recommendedName>
        <fullName evidence="2">Protein CbrA</fullName>
    </recommendedName>
</protein>
<evidence type="ECO:0000259" key="3">
    <source>
        <dbReference type="Pfam" id="PF01494"/>
    </source>
</evidence>
<evidence type="ECO:0000313" key="4">
    <source>
        <dbReference type="EMBL" id="RUR43468.1"/>
    </source>
</evidence>
<comment type="caution">
    <text evidence="4">The sequence shown here is derived from an EMBL/GenBank/DDBJ whole genome shotgun (WGS) entry which is preliminary data.</text>
</comment>
<dbReference type="AlphaFoldDB" id="A0A3S0YA60"/>
<dbReference type="PRINTS" id="PR00368">
    <property type="entry name" value="FADPNR"/>
</dbReference>
<dbReference type="GO" id="GO:0071949">
    <property type="term" value="F:FAD binding"/>
    <property type="evidence" value="ECO:0007669"/>
    <property type="project" value="InterPro"/>
</dbReference>